<feature type="chain" id="PRO_5045475829" description="CUB domain-containing protein" evidence="1">
    <location>
        <begin position="20"/>
        <end position="573"/>
    </location>
</feature>
<dbReference type="PANTHER" id="PTHR33236">
    <property type="entry name" value="INTRAFLAGELLAR TRANSPORT PROTEIN 122 FAMILY PROTEIN-RELATED"/>
    <property type="match status" value="1"/>
</dbReference>
<gene>
    <name evidence="3" type="ORF">OUZ56_019565</name>
</gene>
<comment type="caution">
    <text evidence="3">The sequence shown here is derived from an EMBL/GenBank/DDBJ whole genome shotgun (WGS) entry which is preliminary data.</text>
</comment>
<organism evidence="3 4">
    <name type="scientific">Daphnia magna</name>
    <dbReference type="NCBI Taxonomy" id="35525"/>
    <lineage>
        <taxon>Eukaryota</taxon>
        <taxon>Metazoa</taxon>
        <taxon>Ecdysozoa</taxon>
        <taxon>Arthropoda</taxon>
        <taxon>Crustacea</taxon>
        <taxon>Branchiopoda</taxon>
        <taxon>Diplostraca</taxon>
        <taxon>Cladocera</taxon>
        <taxon>Anomopoda</taxon>
        <taxon>Daphniidae</taxon>
        <taxon>Daphnia</taxon>
    </lineage>
</organism>
<proteinExistence type="predicted"/>
<sequence>MLKVWLVIYAVLAIQTCRAWDGNNEIMQSATTEQRLNEYFPDAFGLIPEPDRWNARYFQKNPPFLEQESLYEGRTPSSSWKSQRNQFSKYFLDGNPSQENNKLESRLALGGLGANLINTGIFNNRFTPANTWRPFNSLANRIPITYNPNFDSPLDDFDGCTSPSGESGICVPGSACSLFGGKPSGSCVLGKVCCINAITGCGGSVTLNNTYWQSPITAVSASSSCTLTVRLNTKYVEQLKKPICQIRLDFVSFTTAQPTLGTCTDTFQVGGSTSTVPIICGDNNGQHMYIDVPSSATTPSDVQLVFNFGTGTATRSWNIKIAMLPCGASYLAPADCLQYFTTSSGKVKSFNWQDVTTTAIRQLNNQNYNICFRTELLSGQRATEVCLSACTVTNGDAFSITTPTNNAAAAAAALVTGAVTAVTIATANVATAVAGGVAATITAANAALATAQANLATAQTNAATAAAAAGVLSGVGTSAVVNGVTTATCMYDFLLIGGGRDAAGIAADRYCGNALNPAAAGSATNVQVCTPIKSFKMNYRTDSTEAAVAAATNVLPAPADTLNVGFCLNYQEK</sequence>
<protein>
    <recommendedName>
        <fullName evidence="2">CUB domain-containing protein</fullName>
    </recommendedName>
</protein>
<accession>A0ABQ9ZBZ0</accession>
<evidence type="ECO:0000313" key="3">
    <source>
        <dbReference type="EMBL" id="KAK4010423.1"/>
    </source>
</evidence>
<evidence type="ECO:0000259" key="2">
    <source>
        <dbReference type="Pfam" id="PF26080"/>
    </source>
</evidence>
<name>A0ABQ9ZBZ0_9CRUS</name>
<dbReference type="PANTHER" id="PTHR33236:SF5">
    <property type="entry name" value="CUB DOMAIN-CONTAINING PROTEIN"/>
    <property type="match status" value="1"/>
</dbReference>
<keyword evidence="1" id="KW-0732">Signal</keyword>
<evidence type="ECO:0000313" key="4">
    <source>
        <dbReference type="Proteomes" id="UP001234178"/>
    </source>
</evidence>
<dbReference type="Proteomes" id="UP001234178">
    <property type="component" value="Unassembled WGS sequence"/>
</dbReference>
<feature type="signal peptide" evidence="1">
    <location>
        <begin position="1"/>
        <end position="19"/>
    </location>
</feature>
<feature type="domain" description="CUB" evidence="2">
    <location>
        <begin position="333"/>
        <end position="572"/>
    </location>
</feature>
<dbReference type="InterPro" id="IPR058698">
    <property type="entry name" value="CUB_metazoa"/>
</dbReference>
<evidence type="ECO:0000256" key="1">
    <source>
        <dbReference type="SAM" id="SignalP"/>
    </source>
</evidence>
<dbReference type="Pfam" id="PF26080">
    <property type="entry name" value="CUB_animal"/>
    <property type="match status" value="1"/>
</dbReference>
<keyword evidence="4" id="KW-1185">Reference proteome</keyword>
<reference evidence="3 4" key="1">
    <citation type="journal article" date="2023" name="Nucleic Acids Res.">
        <title>The hologenome of Daphnia magna reveals possible DNA methylation and microbiome-mediated evolution of the host genome.</title>
        <authorList>
            <person name="Chaturvedi A."/>
            <person name="Li X."/>
            <person name="Dhandapani V."/>
            <person name="Marshall H."/>
            <person name="Kissane S."/>
            <person name="Cuenca-Cambronero M."/>
            <person name="Asole G."/>
            <person name="Calvet F."/>
            <person name="Ruiz-Romero M."/>
            <person name="Marangio P."/>
            <person name="Guigo R."/>
            <person name="Rago D."/>
            <person name="Mirbahai L."/>
            <person name="Eastwood N."/>
            <person name="Colbourne J.K."/>
            <person name="Zhou J."/>
            <person name="Mallon E."/>
            <person name="Orsini L."/>
        </authorList>
    </citation>
    <scope>NUCLEOTIDE SEQUENCE [LARGE SCALE GENOMIC DNA]</scope>
    <source>
        <strain evidence="3">LRV0_1</strain>
    </source>
</reference>
<dbReference type="EMBL" id="JAOYFB010000003">
    <property type="protein sequence ID" value="KAK4010423.1"/>
    <property type="molecule type" value="Genomic_DNA"/>
</dbReference>